<proteinExistence type="predicted"/>
<comment type="caution">
    <text evidence="2">The sequence shown here is derived from an EMBL/GenBank/DDBJ whole genome shotgun (WGS) entry which is preliminary data.</text>
</comment>
<gene>
    <name evidence="2" type="ORF">OL599_12025</name>
</gene>
<dbReference type="Proteomes" id="UP001165679">
    <property type="component" value="Unassembled WGS sequence"/>
</dbReference>
<name>A0AA41YRQ8_9PROT</name>
<dbReference type="EMBL" id="JAPDNT010000007">
    <property type="protein sequence ID" value="MCW3475300.1"/>
    <property type="molecule type" value="Genomic_DNA"/>
</dbReference>
<reference evidence="2" key="1">
    <citation type="submission" date="2022-09" db="EMBL/GenBank/DDBJ databases">
        <title>Rhodovastum sp. nov. RN2-1 isolated from soil in Seongnam, South Korea.</title>
        <authorList>
            <person name="Le N.T."/>
        </authorList>
    </citation>
    <scope>NUCLEOTIDE SEQUENCE</scope>
    <source>
        <strain evidence="2">RN2-1</strain>
    </source>
</reference>
<dbReference type="InterPro" id="IPR007048">
    <property type="entry name" value="IraD/Gp25-like"/>
</dbReference>
<keyword evidence="3" id="KW-1185">Reference proteome</keyword>
<evidence type="ECO:0000313" key="3">
    <source>
        <dbReference type="Proteomes" id="UP001165679"/>
    </source>
</evidence>
<evidence type="ECO:0000313" key="2">
    <source>
        <dbReference type="EMBL" id="MCW3475300.1"/>
    </source>
</evidence>
<dbReference type="Gene3D" id="3.10.450.40">
    <property type="match status" value="1"/>
</dbReference>
<protein>
    <submittedName>
        <fullName evidence="2">GPW/gp25 family protein</fullName>
    </submittedName>
</protein>
<dbReference type="AlphaFoldDB" id="A0AA41YRQ8"/>
<feature type="domain" description="IraD/Gp25-like" evidence="1">
    <location>
        <begin position="26"/>
        <end position="113"/>
    </location>
</feature>
<accession>A0AA41YRQ8</accession>
<dbReference type="Pfam" id="PF04965">
    <property type="entry name" value="GPW_gp25"/>
    <property type="match status" value="1"/>
</dbReference>
<reference evidence="2" key="2">
    <citation type="submission" date="2022-10" db="EMBL/GenBank/DDBJ databases">
        <authorList>
            <person name="Trinh H.N."/>
        </authorList>
    </citation>
    <scope>NUCLEOTIDE SEQUENCE</scope>
    <source>
        <strain evidence="2">RN2-1</strain>
    </source>
</reference>
<evidence type="ECO:0000259" key="1">
    <source>
        <dbReference type="Pfam" id="PF04965"/>
    </source>
</evidence>
<organism evidence="2 3">
    <name type="scientific">Limobrevibacterium gyesilva</name>
    <dbReference type="NCBI Taxonomy" id="2991712"/>
    <lineage>
        <taxon>Bacteria</taxon>
        <taxon>Pseudomonadati</taxon>
        <taxon>Pseudomonadota</taxon>
        <taxon>Alphaproteobacteria</taxon>
        <taxon>Acetobacterales</taxon>
        <taxon>Acetobacteraceae</taxon>
        <taxon>Limobrevibacterium</taxon>
    </lineage>
</organism>
<dbReference type="SUPFAM" id="SSF160719">
    <property type="entry name" value="gpW/gp25-like"/>
    <property type="match status" value="1"/>
</dbReference>
<sequence length="125" mass="13802">MTAPLHAIRYPFAIDAGAGALAEESDYETYIRQLIRQVLLTAQGERINRPDFGAGIRKLVFAPASPTTASLSQTLVYQALSNWLANLIRVEQVSVAAIEERIQINVAYTVVAQGERRFLNVEVTL</sequence>
<dbReference type="RefSeq" id="WP_264713997.1">
    <property type="nucleotide sequence ID" value="NZ_JAPDNT010000007.1"/>
</dbReference>